<reference evidence="1 2" key="1">
    <citation type="journal article" date="2012" name="PLoS Pathog.">
        <title>Diverse lifestyles and strategies of plant pathogenesis encoded in the genomes of eighteen Dothideomycetes fungi.</title>
        <authorList>
            <person name="Ohm R.A."/>
            <person name="Feau N."/>
            <person name="Henrissat B."/>
            <person name="Schoch C.L."/>
            <person name="Horwitz B.A."/>
            <person name="Barry K.W."/>
            <person name="Condon B.J."/>
            <person name="Copeland A.C."/>
            <person name="Dhillon B."/>
            <person name="Glaser F."/>
            <person name="Hesse C.N."/>
            <person name="Kosti I."/>
            <person name="LaButti K."/>
            <person name="Lindquist E.A."/>
            <person name="Lucas S."/>
            <person name="Salamov A.A."/>
            <person name="Bradshaw R.E."/>
            <person name="Ciuffetti L."/>
            <person name="Hamelin R.C."/>
            <person name="Kema G.H.J."/>
            <person name="Lawrence C."/>
            <person name="Scott J.A."/>
            <person name="Spatafora J.W."/>
            <person name="Turgeon B.G."/>
            <person name="de Wit P.J.G.M."/>
            <person name="Zhong S."/>
            <person name="Goodwin S.B."/>
            <person name="Grigoriev I.V."/>
        </authorList>
    </citation>
    <scope>NUCLEOTIDE SEQUENCE [LARGE SCALE GENOMIC DNA]</scope>
    <source>
        <strain evidence="1 2">CIRAD86</strain>
    </source>
</reference>
<accession>M3AJ88</accession>
<proteinExistence type="predicted"/>
<dbReference type="Proteomes" id="UP000016932">
    <property type="component" value="Unassembled WGS sequence"/>
</dbReference>
<dbReference type="KEGG" id="pfj:MYCFIDRAFT_209293"/>
<dbReference type="VEuPathDB" id="FungiDB:MYCFIDRAFT_209293"/>
<dbReference type="HOGENOM" id="CLU_1696284_0_0_1"/>
<evidence type="ECO:0000313" key="1">
    <source>
        <dbReference type="EMBL" id="EME77238.1"/>
    </source>
</evidence>
<organism evidence="1 2">
    <name type="scientific">Pseudocercospora fijiensis (strain CIRAD86)</name>
    <name type="common">Black leaf streak disease fungus</name>
    <name type="synonym">Mycosphaerella fijiensis</name>
    <dbReference type="NCBI Taxonomy" id="383855"/>
    <lineage>
        <taxon>Eukaryota</taxon>
        <taxon>Fungi</taxon>
        <taxon>Dikarya</taxon>
        <taxon>Ascomycota</taxon>
        <taxon>Pezizomycotina</taxon>
        <taxon>Dothideomycetes</taxon>
        <taxon>Dothideomycetidae</taxon>
        <taxon>Mycosphaerellales</taxon>
        <taxon>Mycosphaerellaceae</taxon>
        <taxon>Pseudocercospora</taxon>
    </lineage>
</organism>
<name>M3AJ88_PSEFD</name>
<sequence length="155" mass="18011">MMTNIPGMAVRYHPFFHQQHLIPLAHRIMMTAPTRMEDETRQRQKQKLRPFYPLSGTRQGQSQGRNFADARGAEWGKQTFFTDATPCEGPHRTKSMMKSMIERIHKPSKKRRWNVIQYSPMCLNREIFSAPQTPGWNPPVQHAIPLCSQHSSSHS</sequence>
<gene>
    <name evidence="1" type="ORF">MYCFIDRAFT_209293</name>
</gene>
<dbReference type="AlphaFoldDB" id="M3AJ88"/>
<keyword evidence="2" id="KW-1185">Reference proteome</keyword>
<dbReference type="RefSeq" id="XP_007932026.1">
    <property type="nucleotide sequence ID" value="XM_007933835.1"/>
</dbReference>
<evidence type="ECO:0000313" key="2">
    <source>
        <dbReference type="Proteomes" id="UP000016932"/>
    </source>
</evidence>
<dbReference type="GeneID" id="19336764"/>
<dbReference type="EMBL" id="KB446566">
    <property type="protein sequence ID" value="EME77238.1"/>
    <property type="molecule type" value="Genomic_DNA"/>
</dbReference>
<protein>
    <submittedName>
        <fullName evidence="1">Uncharacterized protein</fullName>
    </submittedName>
</protein>